<proteinExistence type="predicted"/>
<keyword evidence="2" id="KW-1185">Reference proteome</keyword>
<comment type="caution">
    <text evidence="1">The sequence shown here is derived from an EMBL/GenBank/DDBJ whole genome shotgun (WGS) entry which is preliminary data.</text>
</comment>
<name>A0ABD0LAR1_9CAEN</name>
<gene>
    <name evidence="1" type="ORF">BaRGS_00012288</name>
</gene>
<evidence type="ECO:0000313" key="2">
    <source>
        <dbReference type="Proteomes" id="UP001519460"/>
    </source>
</evidence>
<dbReference type="AlphaFoldDB" id="A0ABD0LAR1"/>
<sequence>MKLAKPAKNVGNAMRQQIFYIFSGVFASSIQAGQYVVWSSSGPVVQNQHTIGRRFLVWILTEPKRSLLRPIVFTDRRQTIIGTLQLLVWRPRSEKPKKFSVKGLGHSDLPWLPVIRAGEKILHLTLLALLQLVKTESVECRDLVTRARAGFT</sequence>
<dbReference type="Proteomes" id="UP001519460">
    <property type="component" value="Unassembled WGS sequence"/>
</dbReference>
<reference evidence="1 2" key="1">
    <citation type="journal article" date="2023" name="Sci. Data">
        <title>Genome assembly of the Korean intertidal mud-creeper Batillaria attramentaria.</title>
        <authorList>
            <person name="Patra A.K."/>
            <person name="Ho P.T."/>
            <person name="Jun S."/>
            <person name="Lee S.J."/>
            <person name="Kim Y."/>
            <person name="Won Y.J."/>
        </authorList>
    </citation>
    <scope>NUCLEOTIDE SEQUENCE [LARGE SCALE GENOMIC DNA]</scope>
    <source>
        <strain evidence="1">Wonlab-2016</strain>
    </source>
</reference>
<evidence type="ECO:0000313" key="1">
    <source>
        <dbReference type="EMBL" id="KAK7496366.1"/>
    </source>
</evidence>
<accession>A0ABD0LAR1</accession>
<dbReference type="EMBL" id="JACVVK020000067">
    <property type="protein sequence ID" value="KAK7496366.1"/>
    <property type="molecule type" value="Genomic_DNA"/>
</dbReference>
<organism evidence="1 2">
    <name type="scientific">Batillaria attramentaria</name>
    <dbReference type="NCBI Taxonomy" id="370345"/>
    <lineage>
        <taxon>Eukaryota</taxon>
        <taxon>Metazoa</taxon>
        <taxon>Spiralia</taxon>
        <taxon>Lophotrochozoa</taxon>
        <taxon>Mollusca</taxon>
        <taxon>Gastropoda</taxon>
        <taxon>Caenogastropoda</taxon>
        <taxon>Sorbeoconcha</taxon>
        <taxon>Cerithioidea</taxon>
        <taxon>Batillariidae</taxon>
        <taxon>Batillaria</taxon>
    </lineage>
</organism>
<protein>
    <submittedName>
        <fullName evidence="1">Uncharacterized protein</fullName>
    </submittedName>
</protein>